<dbReference type="OrthoDB" id="66881at2759"/>
<dbReference type="PANTHER" id="PTHR23023">
    <property type="entry name" value="DIMETHYLANILINE MONOOXYGENASE"/>
    <property type="match status" value="1"/>
</dbReference>
<evidence type="ECO:0000256" key="2">
    <source>
        <dbReference type="ARBA" id="ARBA00022630"/>
    </source>
</evidence>
<organism evidence="7 8">
    <name type="scientific">Coniochaeta pulveracea</name>
    <dbReference type="NCBI Taxonomy" id="177199"/>
    <lineage>
        <taxon>Eukaryota</taxon>
        <taxon>Fungi</taxon>
        <taxon>Dikarya</taxon>
        <taxon>Ascomycota</taxon>
        <taxon>Pezizomycotina</taxon>
        <taxon>Sordariomycetes</taxon>
        <taxon>Sordariomycetidae</taxon>
        <taxon>Coniochaetales</taxon>
        <taxon>Coniochaetaceae</taxon>
        <taxon>Coniochaeta</taxon>
    </lineage>
</organism>
<dbReference type="Pfam" id="PF00743">
    <property type="entry name" value="FMO-like"/>
    <property type="match status" value="1"/>
</dbReference>
<evidence type="ECO:0008006" key="9">
    <source>
        <dbReference type="Google" id="ProtNLM"/>
    </source>
</evidence>
<evidence type="ECO:0000256" key="1">
    <source>
        <dbReference type="ARBA" id="ARBA00009183"/>
    </source>
</evidence>
<feature type="transmembrane region" description="Helical" evidence="6">
    <location>
        <begin position="573"/>
        <end position="597"/>
    </location>
</feature>
<gene>
    <name evidence="7" type="ORF">DL546_002118</name>
</gene>
<dbReference type="InterPro" id="IPR036188">
    <property type="entry name" value="FAD/NAD-bd_sf"/>
</dbReference>
<proteinExistence type="inferred from homology"/>
<dbReference type="CDD" id="cd05191">
    <property type="entry name" value="NAD_bind_amino_acid_DH"/>
    <property type="match status" value="1"/>
</dbReference>
<keyword evidence="5" id="KW-0560">Oxidoreductase</keyword>
<dbReference type="InterPro" id="IPR020946">
    <property type="entry name" value="Flavin_mOase-like"/>
</dbReference>
<comment type="caution">
    <text evidence="7">The sequence shown here is derived from an EMBL/GenBank/DDBJ whole genome shotgun (WGS) entry which is preliminary data.</text>
</comment>
<dbReference type="GO" id="GO:0050661">
    <property type="term" value="F:NADP binding"/>
    <property type="evidence" value="ECO:0007669"/>
    <property type="project" value="InterPro"/>
</dbReference>
<keyword evidence="8" id="KW-1185">Reference proteome</keyword>
<dbReference type="GO" id="GO:0004499">
    <property type="term" value="F:N,N-dimethylaniline monooxygenase activity"/>
    <property type="evidence" value="ECO:0007669"/>
    <property type="project" value="InterPro"/>
</dbReference>
<dbReference type="EMBL" id="QVQW01000054">
    <property type="protein sequence ID" value="RKU42569.1"/>
    <property type="molecule type" value="Genomic_DNA"/>
</dbReference>
<keyword evidence="6" id="KW-0472">Membrane</keyword>
<dbReference type="PRINTS" id="PR00370">
    <property type="entry name" value="FMOXYGENASE"/>
</dbReference>
<comment type="similarity">
    <text evidence="1">Belongs to the FMO family.</text>
</comment>
<dbReference type="SUPFAM" id="SSF51905">
    <property type="entry name" value="FAD/NAD(P)-binding domain"/>
    <property type="match status" value="1"/>
</dbReference>
<evidence type="ECO:0000256" key="5">
    <source>
        <dbReference type="ARBA" id="ARBA00023002"/>
    </source>
</evidence>
<dbReference type="STRING" id="177199.A0A420Y3W8"/>
<dbReference type="GO" id="GO:0050660">
    <property type="term" value="F:flavin adenine dinucleotide binding"/>
    <property type="evidence" value="ECO:0007669"/>
    <property type="project" value="InterPro"/>
</dbReference>
<dbReference type="InterPro" id="IPR000960">
    <property type="entry name" value="Flavin_mOase"/>
</dbReference>
<evidence type="ECO:0000313" key="7">
    <source>
        <dbReference type="EMBL" id="RKU42569.1"/>
    </source>
</evidence>
<keyword evidence="3" id="KW-0274">FAD</keyword>
<keyword evidence="6" id="KW-1133">Transmembrane helix</keyword>
<dbReference type="PIRSF" id="PIRSF000332">
    <property type="entry name" value="FMO"/>
    <property type="match status" value="1"/>
</dbReference>
<evidence type="ECO:0000256" key="6">
    <source>
        <dbReference type="SAM" id="Phobius"/>
    </source>
</evidence>
<accession>A0A420Y3W8</accession>
<keyword evidence="2" id="KW-0285">Flavoprotein</keyword>
<dbReference type="Proteomes" id="UP000275385">
    <property type="component" value="Unassembled WGS sequence"/>
</dbReference>
<evidence type="ECO:0000313" key="8">
    <source>
        <dbReference type="Proteomes" id="UP000275385"/>
    </source>
</evidence>
<evidence type="ECO:0000256" key="4">
    <source>
        <dbReference type="ARBA" id="ARBA00022857"/>
    </source>
</evidence>
<keyword evidence="4" id="KW-0521">NADP</keyword>
<keyword evidence="6" id="KW-0812">Transmembrane</keyword>
<protein>
    <recommendedName>
        <fullName evidence="9">FAD/NAD(P)-binding domain-containing protein</fullName>
    </recommendedName>
</protein>
<dbReference type="Gene3D" id="3.50.50.60">
    <property type="entry name" value="FAD/NAD(P)-binding domain"/>
    <property type="match status" value="1"/>
</dbReference>
<dbReference type="InterPro" id="IPR050346">
    <property type="entry name" value="FMO-like"/>
</dbReference>
<dbReference type="AlphaFoldDB" id="A0A420Y3W8"/>
<name>A0A420Y3W8_9PEZI</name>
<evidence type="ECO:0000256" key="3">
    <source>
        <dbReference type="ARBA" id="ARBA00022827"/>
    </source>
</evidence>
<sequence length="612" mass="68650">MRVAVIGAGPSGLVTLKYLRSAHEFFPVKPIETRLFEAEAAVGGTFTHRTYEDAELVSSKQLTTFSDFRPRREDPDFLSAQRYVEYLNQYCDHFDLWPAIHLSTPVTSIRRRPGDVGGHVIHYRDKDGQELTWECDAVAVCSGLHVTPNIPDLPGVDKVPVVKHSADFKARDEFGNDKTVVVLGTGETGIDMAHLAVTSPTKRVILCHRDGFLGAPKRMLTPVILPILGRKPDPNYQNVPVDVSQATLFDSMYVHPLMRDTMFLWHYYDVLIKAALWITTGSYHGYDQWVAGIGPQRYHASKVFFNKAAAKAMPYISAPYRPRNLGLIQRIRASIIQCDLEPVPAGRRIEMAPWPSHIDREGRIHFRDNGRPEYHRMKDEVIVPDVLIFATGYTQTFPFLDLESDRPYPHAEDADVREIWRADDPTVGFIGFVRPAFGAIPTLSEMQAQLWLMNLVAPGKIPRPLEPKDEGHYRLQPPPGARINYGVDHETYAYQLALDMDSAPSFTEIVATGWNASHGNGLWWKLPVIWAAGAQFNAKFRLRGPYKWAGAVQVLGVELWETISRRGGFLGNFTLAVIPILLLGAINLGLCVVSVAASMLRIPFQLLTNALH</sequence>
<reference evidence="7 8" key="1">
    <citation type="submission" date="2018-08" db="EMBL/GenBank/DDBJ databases">
        <title>Draft genome of the lignicolous fungus Coniochaeta pulveracea.</title>
        <authorList>
            <person name="Borstlap C.J."/>
            <person name="De Witt R.N."/>
            <person name="Botha A."/>
            <person name="Volschenk H."/>
        </authorList>
    </citation>
    <scope>NUCLEOTIDE SEQUENCE [LARGE SCALE GENOMIC DNA]</scope>
    <source>
        <strain evidence="7 8">CAB683</strain>
    </source>
</reference>